<protein>
    <submittedName>
        <fullName evidence="3">Phosphoribosylamine--glycine ligase</fullName>
    </submittedName>
</protein>
<evidence type="ECO:0000256" key="2">
    <source>
        <dbReference type="SAM" id="SignalP"/>
    </source>
</evidence>
<proteinExistence type="predicted"/>
<keyword evidence="4" id="KW-1185">Reference proteome</keyword>
<evidence type="ECO:0000256" key="1">
    <source>
        <dbReference type="SAM" id="MobiDB-lite"/>
    </source>
</evidence>
<feature type="chain" id="PRO_5046070923" evidence="2">
    <location>
        <begin position="24"/>
        <end position="102"/>
    </location>
</feature>
<gene>
    <name evidence="3" type="ORF">JMJ55_16830</name>
</gene>
<evidence type="ECO:0000313" key="3">
    <source>
        <dbReference type="EMBL" id="MBL6457003.1"/>
    </source>
</evidence>
<dbReference type="EMBL" id="JAEUXJ010000007">
    <property type="protein sequence ID" value="MBL6457003.1"/>
    <property type="molecule type" value="Genomic_DNA"/>
</dbReference>
<dbReference type="RefSeq" id="WP_202826748.1">
    <property type="nucleotide sequence ID" value="NZ_JAEUXJ010000007.1"/>
</dbReference>
<feature type="compositionally biased region" description="Basic and acidic residues" evidence="1">
    <location>
        <begin position="33"/>
        <end position="42"/>
    </location>
</feature>
<reference evidence="3 4" key="1">
    <citation type="submission" date="2021-01" db="EMBL/GenBank/DDBJ databases">
        <title>Belnapia mucosa sp. nov. and Belnapia arida sp. nov., isolated from the Tabernas Desert (Almeria, Spain).</title>
        <authorList>
            <person name="Molina-Menor E."/>
            <person name="Vidal-Verdu A."/>
            <person name="Calonge A."/>
            <person name="Satari L."/>
            <person name="Pereto Magraner J."/>
            <person name="Porcar Miralles M."/>
        </authorList>
    </citation>
    <scope>NUCLEOTIDE SEQUENCE [LARGE SCALE GENOMIC DNA]</scope>
    <source>
        <strain evidence="3 4">T6</strain>
    </source>
</reference>
<comment type="caution">
    <text evidence="3">The sequence shown here is derived from an EMBL/GenBank/DDBJ whole genome shotgun (WGS) entry which is preliminary data.</text>
</comment>
<evidence type="ECO:0000313" key="4">
    <source>
        <dbReference type="Proteomes" id="UP000606490"/>
    </source>
</evidence>
<dbReference type="Proteomes" id="UP000606490">
    <property type="component" value="Unassembled WGS sequence"/>
</dbReference>
<keyword evidence="3" id="KW-0436">Ligase</keyword>
<dbReference type="GO" id="GO:0016874">
    <property type="term" value="F:ligase activity"/>
    <property type="evidence" value="ECO:0007669"/>
    <property type="project" value="UniProtKB-KW"/>
</dbReference>
<organism evidence="3 4">
    <name type="scientific">Belnapia mucosa</name>
    <dbReference type="NCBI Taxonomy" id="2804532"/>
    <lineage>
        <taxon>Bacteria</taxon>
        <taxon>Pseudomonadati</taxon>
        <taxon>Pseudomonadota</taxon>
        <taxon>Alphaproteobacteria</taxon>
        <taxon>Acetobacterales</taxon>
        <taxon>Roseomonadaceae</taxon>
        <taxon>Belnapia</taxon>
    </lineage>
</organism>
<keyword evidence="2" id="KW-0732">Signal</keyword>
<accession>A0ABS1V5N1</accession>
<feature type="region of interest" description="Disordered" evidence="1">
    <location>
        <begin position="24"/>
        <end position="63"/>
    </location>
</feature>
<feature type="signal peptide" evidence="2">
    <location>
        <begin position="1"/>
        <end position="23"/>
    </location>
</feature>
<name>A0ABS1V5N1_9PROT</name>
<dbReference type="PROSITE" id="PS51257">
    <property type="entry name" value="PROKAR_LIPOPROTEIN"/>
    <property type="match status" value="1"/>
</dbReference>
<sequence>MRPRRAARLALLLPLLGACSWFGAPAPAEPETQDQRECRQEARSSPAMKALDRQRMPGNTVNDDRIAQEARVVMARAYRDCLRARGLAMPGGVERNDRAEAM</sequence>